<proteinExistence type="predicted"/>
<dbReference type="AlphaFoldDB" id="D4B9L9"/>
<dbReference type="HOGENOM" id="CLU_3041807_0_0_6"/>
<accession>D4B9L9</accession>
<name>D4B9L9_9ENTR</name>
<sequence length="54" mass="5839">MIWSEHAVNGMSGKTVAVGTPISQLSDGQFNGIHAGKRAFRDQVKDDHKTLDSV</sequence>
<dbReference type="EMBL" id="ABWL02000006">
    <property type="protein sequence ID" value="EFE08880.1"/>
    <property type="molecule type" value="Genomic_DNA"/>
</dbReference>
<protein>
    <submittedName>
        <fullName evidence="1">Uncharacterized protein</fullName>
    </submittedName>
</protein>
<evidence type="ECO:0000313" key="1">
    <source>
        <dbReference type="EMBL" id="EFE08880.1"/>
    </source>
</evidence>
<organism evidence="1 2">
    <name type="scientific">Citrobacter youngae ATCC 29220</name>
    <dbReference type="NCBI Taxonomy" id="500640"/>
    <lineage>
        <taxon>Bacteria</taxon>
        <taxon>Pseudomonadati</taxon>
        <taxon>Pseudomonadota</taxon>
        <taxon>Gammaproteobacteria</taxon>
        <taxon>Enterobacterales</taxon>
        <taxon>Enterobacteriaceae</taxon>
        <taxon>Citrobacter</taxon>
        <taxon>Citrobacter freundii complex</taxon>
    </lineage>
</organism>
<evidence type="ECO:0000313" key="2">
    <source>
        <dbReference type="Proteomes" id="UP000003880"/>
    </source>
</evidence>
<gene>
    <name evidence="1" type="ORF">CIT292_07159</name>
</gene>
<dbReference type="Proteomes" id="UP000003880">
    <property type="component" value="Unassembled WGS sequence"/>
</dbReference>
<comment type="caution">
    <text evidence="1">The sequence shown here is derived from an EMBL/GenBank/DDBJ whole genome shotgun (WGS) entry which is preliminary data.</text>
</comment>
<reference evidence="1 2" key="1">
    <citation type="submission" date="2010-02" db="EMBL/GenBank/DDBJ databases">
        <authorList>
            <person name="Weinstock G."/>
            <person name="Sodergren E."/>
            <person name="Clifton S."/>
            <person name="Fulton L."/>
            <person name="Fulton B."/>
            <person name="Courtney L."/>
            <person name="Fronick C."/>
            <person name="Harrison M."/>
            <person name="Strong C."/>
            <person name="Farmer C."/>
            <person name="Delahaunty K."/>
            <person name="Markovic C."/>
            <person name="Hall O."/>
            <person name="Minx P."/>
            <person name="Tomlinson C."/>
            <person name="Mitreva M."/>
            <person name="Nelson J."/>
            <person name="Hou S."/>
            <person name="Wollam A."/>
            <person name="Pepin K.H."/>
            <person name="Johnson M."/>
            <person name="Bhonagiri V."/>
            <person name="Zhang X."/>
            <person name="Suruliraj S."/>
            <person name="Warren W."/>
            <person name="Chinwalla A."/>
            <person name="Mardis E.R."/>
            <person name="Wilson R.K."/>
        </authorList>
    </citation>
    <scope>NUCLEOTIDE SEQUENCE [LARGE SCALE GENOMIC DNA]</scope>
    <source>
        <strain evidence="1 2">ATCC 29220</strain>
    </source>
</reference>